<sequence>MTLAEILFFPLFWRDALPWPGTRRSRRAIVGPPLGSAILMGAWGLEGVRALDCHKVPNCEGWSPNRGAPMALKILSGLCDAQAGAVI</sequence>
<reference evidence="1 2" key="1">
    <citation type="journal article" date="2014" name="Genome Announc.">
        <title>Draft Genome Sequences of Two Isolates of the Roseobacter Group, Sulfitobacter sp. Strains 3SOLIMAR09 and 1FIGIMAR09, from Harbors of Mallorca Island (Mediterranean Sea).</title>
        <authorList>
            <person name="Mas-Llado M."/>
            <person name="Pina-Villalonga J.M."/>
            <person name="Brunet-Galmes I."/>
            <person name="Nogales B."/>
            <person name="Bosch R."/>
        </authorList>
    </citation>
    <scope>NUCLEOTIDE SEQUENCE [LARGE SCALE GENOMIC DNA]</scope>
    <source>
        <strain evidence="1 2">1FIGIMAR09</strain>
    </source>
</reference>
<comment type="caution">
    <text evidence="1">The sequence shown here is derived from an EMBL/GenBank/DDBJ whole genome shotgun (WGS) entry which is preliminary data.</text>
</comment>
<gene>
    <name evidence="1" type="ORF">PM02_11945</name>
</gene>
<name>A0A061SPT4_9RHOB</name>
<protein>
    <submittedName>
        <fullName evidence="1">Uncharacterized protein</fullName>
    </submittedName>
</protein>
<dbReference type="STRING" id="83219.PM02_11945"/>
<dbReference type="AlphaFoldDB" id="A0A061SPT4"/>
<keyword evidence="2" id="KW-1185">Reference proteome</keyword>
<accession>A0A061SPT4</accession>
<dbReference type="EMBL" id="JEMU01000009">
    <property type="protein sequence ID" value="KAJ02887.1"/>
    <property type="molecule type" value="Genomic_DNA"/>
</dbReference>
<evidence type="ECO:0000313" key="1">
    <source>
        <dbReference type="EMBL" id="KAJ02887.1"/>
    </source>
</evidence>
<proteinExistence type="predicted"/>
<dbReference type="Proteomes" id="UP000027337">
    <property type="component" value="Unassembled WGS sequence"/>
</dbReference>
<organism evidence="1 2">
    <name type="scientific">Sulfitobacter mediterraneus</name>
    <dbReference type="NCBI Taxonomy" id="83219"/>
    <lineage>
        <taxon>Bacteria</taxon>
        <taxon>Pseudomonadati</taxon>
        <taxon>Pseudomonadota</taxon>
        <taxon>Alphaproteobacteria</taxon>
        <taxon>Rhodobacterales</taxon>
        <taxon>Roseobacteraceae</taxon>
        <taxon>Sulfitobacter</taxon>
    </lineage>
</organism>
<evidence type="ECO:0000313" key="2">
    <source>
        <dbReference type="Proteomes" id="UP000027337"/>
    </source>
</evidence>